<feature type="domain" description="RecF/RecN/SMC N-terminal" evidence="10">
    <location>
        <begin position="2"/>
        <end position="501"/>
    </location>
</feature>
<dbReference type="GO" id="GO:0006310">
    <property type="term" value="P:DNA recombination"/>
    <property type="evidence" value="ECO:0007669"/>
    <property type="project" value="InterPro"/>
</dbReference>
<gene>
    <name evidence="11" type="ORF">J2S20_001623</name>
</gene>
<comment type="function">
    <text evidence="1 9">May be involved in recombinational repair of damaged DNA.</text>
</comment>
<evidence type="ECO:0000256" key="4">
    <source>
        <dbReference type="ARBA" id="ARBA00022741"/>
    </source>
</evidence>
<dbReference type="Gene3D" id="3.40.50.300">
    <property type="entry name" value="P-loop containing nucleotide triphosphate hydrolases"/>
    <property type="match status" value="2"/>
</dbReference>
<dbReference type="NCBIfam" id="TIGR00634">
    <property type="entry name" value="recN"/>
    <property type="match status" value="1"/>
</dbReference>
<name>A0AAE4ALU1_9FIRM</name>
<keyword evidence="12" id="KW-1185">Reference proteome</keyword>
<dbReference type="InterPro" id="IPR027417">
    <property type="entry name" value="P-loop_NTPase"/>
</dbReference>
<evidence type="ECO:0000256" key="1">
    <source>
        <dbReference type="ARBA" id="ARBA00003618"/>
    </source>
</evidence>
<reference evidence="11" key="1">
    <citation type="submission" date="2023-07" db="EMBL/GenBank/DDBJ databases">
        <title>Genomic Encyclopedia of Type Strains, Phase IV (KMG-IV): sequencing the most valuable type-strain genomes for metagenomic binning, comparative biology and taxonomic classification.</title>
        <authorList>
            <person name="Goeker M."/>
        </authorList>
    </citation>
    <scope>NUCLEOTIDE SEQUENCE</scope>
    <source>
        <strain evidence="11">DSM 19659</strain>
    </source>
</reference>
<dbReference type="PANTHER" id="PTHR11059">
    <property type="entry name" value="DNA REPAIR PROTEIN RECN"/>
    <property type="match status" value="1"/>
</dbReference>
<evidence type="ECO:0000259" key="10">
    <source>
        <dbReference type="Pfam" id="PF02463"/>
    </source>
</evidence>
<dbReference type="InterPro" id="IPR003395">
    <property type="entry name" value="RecF/RecN/SMC_N"/>
</dbReference>
<organism evidence="11 12">
    <name type="scientific">Moryella indoligenes</name>
    <dbReference type="NCBI Taxonomy" id="371674"/>
    <lineage>
        <taxon>Bacteria</taxon>
        <taxon>Bacillati</taxon>
        <taxon>Bacillota</taxon>
        <taxon>Clostridia</taxon>
        <taxon>Lachnospirales</taxon>
        <taxon>Lachnospiraceae</taxon>
        <taxon>Moryella</taxon>
    </lineage>
</organism>
<evidence type="ECO:0000313" key="12">
    <source>
        <dbReference type="Proteomes" id="UP001241537"/>
    </source>
</evidence>
<evidence type="ECO:0000256" key="3">
    <source>
        <dbReference type="ARBA" id="ARBA00021315"/>
    </source>
</evidence>
<evidence type="ECO:0000256" key="2">
    <source>
        <dbReference type="ARBA" id="ARBA00009441"/>
    </source>
</evidence>
<keyword evidence="4" id="KW-0547">Nucleotide-binding</keyword>
<sequence>MLLELHIRNFALIERADLTFQEGLTVLSGETGAGKSILIDSISAALGGKTGGASIRTGAEYAYIELLFSVEEEELLHRIRALGVQPEADGTLILTRKIMPARSVFRVNDETVTAALLKKLTALLIDIHGQHEVQTLFDPGRHLELVDLMAADELATQKAAYSTRFQRYAELKSLLRREADQEFRERERELLAYEVQEIERAELTPGEEEAIRAEFIKIRNSARIQEALASCTELLSTDAVSEALRKLSAVEQYAPELRVLSEQLSELDGLLGDALYAVREQMEGAEFDEERLQQLSERLDLIHGLQDKYGDDVSGILAGLEKKRERLDFLLGFEEKQAELKKEEQMLAEELKTLAESIRALRVQSAGQLEKQVSGELRSLNFSGADFSVQFSRQELGANGCDGAEFYISTNPGEPLKPLRTVASGGELSRIMLALKTVLADRDEIPTQIFDEIDAGISGRTAQKVSEKLFRIGGTRQVLCITHLPQIAAMADHHYLIEKESDADSTRTAVREISGAEITAELGRLIGGSEITAGVLKTAEEMKLLAERGKQSLRQV</sequence>
<proteinExistence type="inferred from homology"/>
<dbReference type="EMBL" id="JAUSTO010000009">
    <property type="protein sequence ID" value="MDQ0152922.1"/>
    <property type="molecule type" value="Genomic_DNA"/>
</dbReference>
<keyword evidence="5 9" id="KW-0227">DNA damage</keyword>
<dbReference type="Proteomes" id="UP001241537">
    <property type="component" value="Unassembled WGS sequence"/>
</dbReference>
<dbReference type="InterPro" id="IPR004604">
    <property type="entry name" value="DNA_recomb/repair_RecN"/>
</dbReference>
<dbReference type="PIRSF" id="PIRSF003128">
    <property type="entry name" value="RecN"/>
    <property type="match status" value="1"/>
</dbReference>
<evidence type="ECO:0000256" key="8">
    <source>
        <dbReference type="ARBA" id="ARBA00033408"/>
    </source>
</evidence>
<dbReference type="RefSeq" id="WP_307254878.1">
    <property type="nucleotide sequence ID" value="NZ_JAUSTO010000009.1"/>
</dbReference>
<evidence type="ECO:0000313" key="11">
    <source>
        <dbReference type="EMBL" id="MDQ0152922.1"/>
    </source>
</evidence>
<accession>A0AAE4ALU1</accession>
<protein>
    <recommendedName>
        <fullName evidence="3 9">DNA repair protein RecN</fullName>
    </recommendedName>
    <alternativeName>
        <fullName evidence="8 9">Recombination protein N</fullName>
    </alternativeName>
</protein>
<dbReference type="PANTHER" id="PTHR11059:SF0">
    <property type="entry name" value="DNA REPAIR PROTEIN RECN"/>
    <property type="match status" value="1"/>
</dbReference>
<evidence type="ECO:0000256" key="6">
    <source>
        <dbReference type="ARBA" id="ARBA00022840"/>
    </source>
</evidence>
<evidence type="ECO:0000256" key="5">
    <source>
        <dbReference type="ARBA" id="ARBA00022763"/>
    </source>
</evidence>
<keyword evidence="6" id="KW-0067">ATP-binding</keyword>
<dbReference type="GO" id="GO:0043590">
    <property type="term" value="C:bacterial nucleoid"/>
    <property type="evidence" value="ECO:0007669"/>
    <property type="project" value="TreeGrafter"/>
</dbReference>
<evidence type="ECO:0000256" key="7">
    <source>
        <dbReference type="ARBA" id="ARBA00023204"/>
    </source>
</evidence>
<comment type="caution">
    <text evidence="11">The sequence shown here is derived from an EMBL/GenBank/DDBJ whole genome shotgun (WGS) entry which is preliminary data.</text>
</comment>
<keyword evidence="7 9" id="KW-0234">DNA repair</keyword>
<dbReference type="Pfam" id="PF02463">
    <property type="entry name" value="SMC_N"/>
    <property type="match status" value="1"/>
</dbReference>
<dbReference type="CDD" id="cd03241">
    <property type="entry name" value="ABC_RecN"/>
    <property type="match status" value="1"/>
</dbReference>
<evidence type="ECO:0000256" key="9">
    <source>
        <dbReference type="PIRNR" id="PIRNR003128"/>
    </source>
</evidence>
<dbReference type="GO" id="GO:0009432">
    <property type="term" value="P:SOS response"/>
    <property type="evidence" value="ECO:0007669"/>
    <property type="project" value="TreeGrafter"/>
</dbReference>
<comment type="similarity">
    <text evidence="2 9">Belongs to the RecN family.</text>
</comment>
<dbReference type="SUPFAM" id="SSF52540">
    <property type="entry name" value="P-loop containing nucleoside triphosphate hydrolases"/>
    <property type="match status" value="1"/>
</dbReference>
<dbReference type="GO" id="GO:0006281">
    <property type="term" value="P:DNA repair"/>
    <property type="evidence" value="ECO:0007669"/>
    <property type="project" value="UniProtKB-KW"/>
</dbReference>
<dbReference type="AlphaFoldDB" id="A0AAE4ALU1"/>
<dbReference type="GO" id="GO:0005524">
    <property type="term" value="F:ATP binding"/>
    <property type="evidence" value="ECO:0007669"/>
    <property type="project" value="UniProtKB-KW"/>
</dbReference>